<dbReference type="InterPro" id="IPR036237">
    <property type="entry name" value="Xyl_isomerase-like_sf"/>
</dbReference>
<keyword evidence="2" id="KW-0255">Endonuclease</keyword>
<dbReference type="InterPro" id="IPR050312">
    <property type="entry name" value="IolE/XylAMocC-like"/>
</dbReference>
<organism evidence="2 3">
    <name type="scientific">Paenibacillus antibioticophila</name>
    <dbReference type="NCBI Taxonomy" id="1274374"/>
    <lineage>
        <taxon>Bacteria</taxon>
        <taxon>Bacillati</taxon>
        <taxon>Bacillota</taxon>
        <taxon>Bacilli</taxon>
        <taxon>Bacillales</taxon>
        <taxon>Paenibacillaceae</taxon>
        <taxon>Paenibacillus</taxon>
    </lineage>
</organism>
<dbReference type="Pfam" id="PF01261">
    <property type="entry name" value="AP_endonuc_2"/>
    <property type="match status" value="1"/>
</dbReference>
<dbReference type="Gene3D" id="3.20.20.150">
    <property type="entry name" value="Divalent-metal-dependent TIM barrel enzymes"/>
    <property type="match status" value="1"/>
</dbReference>
<evidence type="ECO:0000313" key="2">
    <source>
        <dbReference type="EMBL" id="GIO35831.1"/>
    </source>
</evidence>
<dbReference type="Proteomes" id="UP000681162">
    <property type="component" value="Unassembled WGS sequence"/>
</dbReference>
<accession>A0A920CDG7</accession>
<dbReference type="GO" id="GO:0004519">
    <property type="term" value="F:endonuclease activity"/>
    <property type="evidence" value="ECO:0007669"/>
    <property type="project" value="UniProtKB-KW"/>
</dbReference>
<protein>
    <submittedName>
        <fullName evidence="2">AP endonuclease</fullName>
    </submittedName>
</protein>
<evidence type="ECO:0000259" key="1">
    <source>
        <dbReference type="Pfam" id="PF01261"/>
    </source>
</evidence>
<reference evidence="2 3" key="1">
    <citation type="submission" date="2021-03" db="EMBL/GenBank/DDBJ databases">
        <title>Antimicrobial resistance genes in bacteria isolated from Japanese honey, and their potential for conferring macrolide and lincosamide resistance in the American foulbrood pathogen Paenibacillus larvae.</title>
        <authorList>
            <person name="Okamoto M."/>
            <person name="Kumagai M."/>
            <person name="Kanamori H."/>
            <person name="Takamatsu D."/>
        </authorList>
    </citation>
    <scope>NUCLEOTIDE SEQUENCE [LARGE SCALE GENOMIC DNA]</scope>
    <source>
        <strain evidence="2 3">J41TS12</strain>
    </source>
</reference>
<dbReference type="SUPFAM" id="SSF51658">
    <property type="entry name" value="Xylose isomerase-like"/>
    <property type="match status" value="1"/>
</dbReference>
<evidence type="ECO:0000313" key="3">
    <source>
        <dbReference type="Proteomes" id="UP000681162"/>
    </source>
</evidence>
<name>A0A920CDG7_9BACL</name>
<dbReference type="PANTHER" id="PTHR12110:SF21">
    <property type="entry name" value="XYLOSE ISOMERASE-LIKE TIM BARREL DOMAIN-CONTAINING PROTEIN"/>
    <property type="match status" value="1"/>
</dbReference>
<keyword evidence="2" id="KW-0540">Nuclease</keyword>
<dbReference type="PANTHER" id="PTHR12110">
    <property type="entry name" value="HYDROXYPYRUVATE ISOMERASE"/>
    <property type="match status" value="1"/>
</dbReference>
<gene>
    <name evidence="2" type="ORF">J41TS12_06920</name>
</gene>
<feature type="domain" description="Xylose isomerase-like TIM barrel" evidence="1">
    <location>
        <begin position="33"/>
        <end position="285"/>
    </location>
</feature>
<keyword evidence="2" id="KW-0378">Hydrolase</keyword>
<dbReference type="AlphaFoldDB" id="A0A920CDG7"/>
<dbReference type="EMBL" id="BORR01000002">
    <property type="protein sequence ID" value="GIO35831.1"/>
    <property type="molecule type" value="Genomic_DNA"/>
</dbReference>
<dbReference type="InterPro" id="IPR013022">
    <property type="entry name" value="Xyl_isomerase-like_TIM-brl"/>
</dbReference>
<comment type="caution">
    <text evidence="2">The sequence shown here is derived from an EMBL/GenBank/DDBJ whole genome shotgun (WGS) entry which is preliminary data.</text>
</comment>
<keyword evidence="3" id="KW-1185">Reference proteome</keyword>
<sequence>MTKMNQRPSASYPPLHLGVRAHDFGVLPLEELLARVKHYGFTHVQLAVRKSFPDSVPNMTGLSPGTAHYLGNAFRQAGIHITVLGCYVNIIAPDPVQRAEALDSFAAHLRLARDFGASLVGTETGSVGAGYTKDNFTVEAYQAVVRAVRIMVAEAERFGATVGIEAGQNHPLHSAPLARKLLEAIPSNNLQIILDCANLMSPDNSTRQAEVVAEALNLLGNRIAVVHLKDYKLDNGKIVIVPPGQGELDFKPILRYMKYERPHIHGILESTPESHMADSIAYLKQLYEEV</sequence>
<proteinExistence type="predicted"/>